<organism evidence="2 3">
    <name type="scientific">Mycena belliarum</name>
    <dbReference type="NCBI Taxonomy" id="1033014"/>
    <lineage>
        <taxon>Eukaryota</taxon>
        <taxon>Fungi</taxon>
        <taxon>Dikarya</taxon>
        <taxon>Basidiomycota</taxon>
        <taxon>Agaricomycotina</taxon>
        <taxon>Agaricomycetes</taxon>
        <taxon>Agaricomycetidae</taxon>
        <taxon>Agaricales</taxon>
        <taxon>Marasmiineae</taxon>
        <taxon>Mycenaceae</taxon>
        <taxon>Mycena</taxon>
    </lineage>
</organism>
<feature type="region of interest" description="Disordered" evidence="1">
    <location>
        <begin position="184"/>
        <end position="214"/>
    </location>
</feature>
<feature type="compositionally biased region" description="Low complexity" evidence="1">
    <location>
        <begin position="200"/>
        <end position="212"/>
    </location>
</feature>
<keyword evidence="3" id="KW-1185">Reference proteome</keyword>
<accession>A0AAD6XIF7</accession>
<dbReference type="PANTHER" id="PTHR38049:SF1">
    <property type="entry name" value="PROTEIN KINASE DOMAIN-CONTAINING PROTEIN"/>
    <property type="match status" value="1"/>
</dbReference>
<evidence type="ECO:0000313" key="3">
    <source>
        <dbReference type="Proteomes" id="UP001222325"/>
    </source>
</evidence>
<dbReference type="EMBL" id="JARJCN010000051">
    <property type="protein sequence ID" value="KAJ7081115.1"/>
    <property type="molecule type" value="Genomic_DNA"/>
</dbReference>
<dbReference type="AlphaFoldDB" id="A0AAD6XIF7"/>
<comment type="caution">
    <text evidence="2">The sequence shown here is derived from an EMBL/GenBank/DDBJ whole genome shotgun (WGS) entry which is preliminary data.</text>
</comment>
<protein>
    <submittedName>
        <fullName evidence="2">Uncharacterized protein</fullName>
    </submittedName>
</protein>
<sequence>MDLLGIVGVAAGSVAIPLAAVSTATSVASISQGASAQQAGSQGGGGGGAPDPKNDPRLAKFSLRVRSEDAELHSKIVVLRDGRLWLDDSDPSHRALPSAHPFAGFFIEYPVVPPNSELTAKPRGLVSTIAADPPELNWVYADADTLQLRYGNKTASQGHVPGPWDWTDDEQALVLEEWEGFVAMEEEEEEPRRKRRETRSAPSRSTSRVTASSRKEDPLWGLYYDEEDDLLEGLRRELGRPNARVVEVSLERRISR</sequence>
<evidence type="ECO:0000313" key="2">
    <source>
        <dbReference type="EMBL" id="KAJ7081115.1"/>
    </source>
</evidence>
<reference evidence="2" key="1">
    <citation type="submission" date="2023-03" db="EMBL/GenBank/DDBJ databases">
        <title>Massive genome expansion in bonnet fungi (Mycena s.s.) driven by repeated elements and novel gene families across ecological guilds.</title>
        <authorList>
            <consortium name="Lawrence Berkeley National Laboratory"/>
            <person name="Harder C.B."/>
            <person name="Miyauchi S."/>
            <person name="Viragh M."/>
            <person name="Kuo A."/>
            <person name="Thoen E."/>
            <person name="Andreopoulos B."/>
            <person name="Lu D."/>
            <person name="Skrede I."/>
            <person name="Drula E."/>
            <person name="Henrissat B."/>
            <person name="Morin E."/>
            <person name="Kohler A."/>
            <person name="Barry K."/>
            <person name="LaButti K."/>
            <person name="Morin E."/>
            <person name="Salamov A."/>
            <person name="Lipzen A."/>
            <person name="Mereny Z."/>
            <person name="Hegedus B."/>
            <person name="Baldrian P."/>
            <person name="Stursova M."/>
            <person name="Weitz H."/>
            <person name="Taylor A."/>
            <person name="Grigoriev I.V."/>
            <person name="Nagy L.G."/>
            <person name="Martin F."/>
            <person name="Kauserud H."/>
        </authorList>
    </citation>
    <scope>NUCLEOTIDE SEQUENCE</scope>
    <source>
        <strain evidence="2">CBHHK173m</strain>
    </source>
</reference>
<dbReference type="Proteomes" id="UP001222325">
    <property type="component" value="Unassembled WGS sequence"/>
</dbReference>
<evidence type="ECO:0000256" key="1">
    <source>
        <dbReference type="SAM" id="MobiDB-lite"/>
    </source>
</evidence>
<proteinExistence type="predicted"/>
<feature type="region of interest" description="Disordered" evidence="1">
    <location>
        <begin position="35"/>
        <end position="56"/>
    </location>
</feature>
<gene>
    <name evidence="2" type="ORF">B0H15DRAFT_786700</name>
</gene>
<dbReference type="PANTHER" id="PTHR38049">
    <property type="entry name" value="RICIN B LECTIN DOMAIN-CONTAINING PROTEIN"/>
    <property type="match status" value="1"/>
</dbReference>
<name>A0AAD6XIF7_9AGAR</name>